<dbReference type="InterPro" id="IPR006295">
    <property type="entry name" value="DNA_primase_DnaG"/>
</dbReference>
<dbReference type="InterPro" id="IPR016136">
    <property type="entry name" value="DNA_helicase_N/primase_C"/>
</dbReference>
<dbReference type="InterPro" id="IPR036977">
    <property type="entry name" value="DNA_primase_Znf_CHC2"/>
</dbReference>
<keyword evidence="9" id="KW-0460">Magnesium</keyword>
<dbReference type="GO" id="GO:1990077">
    <property type="term" value="C:primosome complex"/>
    <property type="evidence" value="ECO:0007669"/>
    <property type="project" value="UniProtKB-KW"/>
</dbReference>
<evidence type="ECO:0000256" key="10">
    <source>
        <dbReference type="ARBA" id="ARBA00023125"/>
    </source>
</evidence>
<comment type="domain">
    <text evidence="12">Contains an N-terminal zinc-binding domain, a central core domain that contains the primase activity, and a C-terminal DnaB-binding domain.</text>
</comment>
<evidence type="ECO:0000256" key="4">
    <source>
        <dbReference type="ARBA" id="ARBA00022695"/>
    </source>
</evidence>
<dbReference type="Gene3D" id="1.10.860.10">
    <property type="entry name" value="DNAb Helicase, Chain A"/>
    <property type="match status" value="1"/>
</dbReference>
<dbReference type="GO" id="GO:0003677">
    <property type="term" value="F:DNA binding"/>
    <property type="evidence" value="ECO:0007669"/>
    <property type="project" value="UniProtKB-KW"/>
</dbReference>
<keyword evidence="7 12" id="KW-0863">Zinc-finger</keyword>
<dbReference type="SUPFAM" id="SSF117023">
    <property type="entry name" value="DNA primase DnaG, C-terminal domain"/>
    <property type="match status" value="1"/>
</dbReference>
<dbReference type="Pfam" id="PF08275">
    <property type="entry name" value="DNAG_N"/>
    <property type="match status" value="1"/>
</dbReference>
<keyword evidence="8 12" id="KW-0862">Zinc</keyword>
<keyword evidence="4 12" id="KW-0548">Nucleotidyltransferase</keyword>
<evidence type="ECO:0000256" key="2">
    <source>
        <dbReference type="ARBA" id="ARBA00022515"/>
    </source>
</evidence>
<dbReference type="SUPFAM" id="SSF57783">
    <property type="entry name" value="Zinc beta-ribbon"/>
    <property type="match status" value="1"/>
</dbReference>
<dbReference type="InterPro" id="IPR050219">
    <property type="entry name" value="DnaG_primase"/>
</dbReference>
<dbReference type="PANTHER" id="PTHR30313:SF2">
    <property type="entry name" value="DNA PRIMASE"/>
    <property type="match status" value="1"/>
</dbReference>
<evidence type="ECO:0000256" key="6">
    <source>
        <dbReference type="ARBA" id="ARBA00022723"/>
    </source>
</evidence>
<dbReference type="SUPFAM" id="SSF56731">
    <property type="entry name" value="DNA primase core"/>
    <property type="match status" value="1"/>
</dbReference>
<comment type="caution">
    <text evidence="16">The sequence shown here is derived from an EMBL/GenBank/DDBJ whole genome shotgun (WGS) entry which is preliminary data.</text>
</comment>
<comment type="catalytic activity">
    <reaction evidence="12">
        <text>ssDNA + n NTP = ssDNA/pppN(pN)n-1 hybrid + (n-1) diphosphate.</text>
        <dbReference type="EC" id="2.7.7.101"/>
    </reaction>
</comment>
<evidence type="ECO:0000256" key="5">
    <source>
        <dbReference type="ARBA" id="ARBA00022705"/>
    </source>
</evidence>
<dbReference type="Gene3D" id="3.90.580.10">
    <property type="entry name" value="Zinc finger, CHC2-type domain"/>
    <property type="match status" value="1"/>
</dbReference>
<keyword evidence="11 12" id="KW-0804">Transcription</keyword>
<sequence>MRYSDDLIEEIRSANDIVDVISQYVRLQRRGANYFGLCPFHNEKSPSFSVSPSKQMYYCFGCGEGGNVITFLMKYENETFQEALKKLADRAGIRLPEPELSGEARAESDRKGKLLEINKLAAEYFYRKLRTPAGKNAMDYLKKRGLSDEIIRSFGLGYSDRYSDDLYRFMKKRGYADELLKDSGLFHFDERHGFGDKFWNRVMFPIMDVNRRVIGFGGRVMGEGKPKYLNSPETVIFDKSRNLYGLYAAKRAGKKNMIICEGYMDVISMHQAGYTNSVASLGTALTSQQCALLHRYTGDVLVIYDMDEAGVKAALRAIPMLRNAGLRTKVVNLRPHKDPDEFIKAEGGEAFEKRLEEAENSFLFTVRMSERDYDMDDPQGRTDFLHHTASMLAEIEDELERTSYLETVAGKYGTEPELLRREVGRASLRGTGRQMIRVPKAPPGRKTVSRDSAEDQTQKLMLTWLTSRPELIPGLKGYLGPEDFTDPLYREVAEMIWQQAEHGQISPASVINHFQDGDTQSRAASLFHTNLQLDKDGNIRQAFADLFFRMKTASLEAKEKALDQTDLSGLQKIIEERRSLERLRTEGLPDSLITPKKDG</sequence>
<dbReference type="GO" id="GO:0005737">
    <property type="term" value="C:cytoplasm"/>
    <property type="evidence" value="ECO:0007669"/>
    <property type="project" value="TreeGrafter"/>
</dbReference>
<dbReference type="Gene3D" id="3.40.1360.10">
    <property type="match status" value="1"/>
</dbReference>
<dbReference type="InterPro" id="IPR030846">
    <property type="entry name" value="DnaG_bac"/>
</dbReference>
<evidence type="ECO:0000256" key="3">
    <source>
        <dbReference type="ARBA" id="ARBA00022679"/>
    </source>
</evidence>
<dbReference type="InterPro" id="IPR013173">
    <property type="entry name" value="DNA_primase_DnaG_DnaB-bd_dom"/>
</dbReference>
<proteinExistence type="inferred from homology"/>
<dbReference type="Pfam" id="PF01807">
    <property type="entry name" value="Zn_ribbon_DnaG"/>
    <property type="match status" value="1"/>
</dbReference>
<dbReference type="FunFam" id="3.90.580.10:FF:000001">
    <property type="entry name" value="DNA primase"/>
    <property type="match status" value="1"/>
</dbReference>
<dbReference type="Pfam" id="PF10410">
    <property type="entry name" value="DnaB_bind"/>
    <property type="match status" value="1"/>
</dbReference>
<name>A0A7X2P5S4_9FIRM</name>
<dbReference type="PANTHER" id="PTHR30313">
    <property type="entry name" value="DNA PRIMASE"/>
    <property type="match status" value="1"/>
</dbReference>
<dbReference type="InterPro" id="IPR006171">
    <property type="entry name" value="TOPRIM_dom"/>
</dbReference>
<dbReference type="Proteomes" id="UP000466864">
    <property type="component" value="Unassembled WGS sequence"/>
</dbReference>
<evidence type="ECO:0000256" key="11">
    <source>
        <dbReference type="ARBA" id="ARBA00023163"/>
    </source>
</evidence>
<organism evidence="16 17">
    <name type="scientific">Bilifractor porci</name>
    <dbReference type="NCBI Taxonomy" id="2606636"/>
    <lineage>
        <taxon>Bacteria</taxon>
        <taxon>Bacillati</taxon>
        <taxon>Bacillota</taxon>
        <taxon>Clostridia</taxon>
        <taxon>Lachnospirales</taxon>
        <taxon>Lachnospiraceae</taxon>
        <taxon>Bilifractor</taxon>
    </lineage>
</organism>
<evidence type="ECO:0000256" key="1">
    <source>
        <dbReference type="ARBA" id="ARBA00022478"/>
    </source>
</evidence>
<dbReference type="GO" id="GO:0006269">
    <property type="term" value="P:DNA replication, synthesis of primer"/>
    <property type="evidence" value="ECO:0007669"/>
    <property type="project" value="UniProtKB-UniRule"/>
</dbReference>
<dbReference type="GO" id="GO:0008270">
    <property type="term" value="F:zinc ion binding"/>
    <property type="evidence" value="ECO:0007669"/>
    <property type="project" value="UniProtKB-UniRule"/>
</dbReference>
<dbReference type="NCBIfam" id="TIGR01391">
    <property type="entry name" value="dnaG"/>
    <property type="match status" value="1"/>
</dbReference>
<comment type="similarity">
    <text evidence="12 13">Belongs to the DnaG primase family.</text>
</comment>
<feature type="domain" description="Toprim" evidence="15">
    <location>
        <begin position="255"/>
        <end position="336"/>
    </location>
</feature>
<comment type="subunit">
    <text evidence="12">Monomer. Interacts with DnaB.</text>
</comment>
<keyword evidence="1 12" id="KW-0240">DNA-directed RNA polymerase</keyword>
<dbReference type="AlphaFoldDB" id="A0A7X2P5S4"/>
<evidence type="ECO:0000313" key="16">
    <source>
        <dbReference type="EMBL" id="MST80760.1"/>
    </source>
</evidence>
<gene>
    <name evidence="12" type="primary">dnaG</name>
    <name evidence="16" type="ORF">FYJ60_00210</name>
</gene>
<dbReference type="CDD" id="cd03364">
    <property type="entry name" value="TOPRIM_DnaG_primases"/>
    <property type="match status" value="1"/>
</dbReference>
<keyword evidence="5 12" id="KW-0235">DNA replication</keyword>
<evidence type="ECO:0000256" key="14">
    <source>
        <dbReference type="PIRSR" id="PIRSR002811-1"/>
    </source>
</evidence>
<comment type="cofactor">
    <cofactor evidence="12 13 14">
        <name>Zn(2+)</name>
        <dbReference type="ChEBI" id="CHEBI:29105"/>
    </cofactor>
    <text evidence="12 13 14">Binds 1 zinc ion per monomer.</text>
</comment>
<evidence type="ECO:0000256" key="12">
    <source>
        <dbReference type="HAMAP-Rule" id="MF_00974"/>
    </source>
</evidence>
<comment type="function">
    <text evidence="12 13">RNA polymerase that catalyzes the synthesis of short RNA molecules used as primers for DNA polymerase during DNA replication.</text>
</comment>
<evidence type="ECO:0000256" key="7">
    <source>
        <dbReference type="ARBA" id="ARBA00022771"/>
    </source>
</evidence>
<dbReference type="InterPro" id="IPR034151">
    <property type="entry name" value="TOPRIM_DnaG_bac"/>
</dbReference>
<evidence type="ECO:0000259" key="15">
    <source>
        <dbReference type="PROSITE" id="PS50880"/>
    </source>
</evidence>
<evidence type="ECO:0000313" key="17">
    <source>
        <dbReference type="Proteomes" id="UP000466864"/>
    </source>
</evidence>
<evidence type="ECO:0000256" key="13">
    <source>
        <dbReference type="PIRNR" id="PIRNR002811"/>
    </source>
</evidence>
<dbReference type="PIRSF" id="PIRSF002811">
    <property type="entry name" value="DnaG"/>
    <property type="match status" value="1"/>
</dbReference>
<dbReference type="FunFam" id="3.40.1360.10:FF:000002">
    <property type="entry name" value="DNA primase"/>
    <property type="match status" value="1"/>
</dbReference>
<dbReference type="GO" id="GO:0003899">
    <property type="term" value="F:DNA-directed RNA polymerase activity"/>
    <property type="evidence" value="ECO:0007669"/>
    <property type="project" value="UniProtKB-UniRule"/>
</dbReference>
<evidence type="ECO:0000256" key="8">
    <source>
        <dbReference type="ARBA" id="ARBA00022833"/>
    </source>
</evidence>
<evidence type="ECO:0000256" key="9">
    <source>
        <dbReference type="ARBA" id="ARBA00022842"/>
    </source>
</evidence>
<keyword evidence="6 12" id="KW-0479">Metal-binding</keyword>
<accession>A0A7X2P5S4</accession>
<feature type="zinc finger region" description="CHC2-type" evidence="12 14">
    <location>
        <begin position="38"/>
        <end position="62"/>
    </location>
</feature>
<keyword evidence="17" id="KW-1185">Reference proteome</keyword>
<protein>
    <recommendedName>
        <fullName evidence="12 13">DNA primase</fullName>
        <ecNumber evidence="12">2.7.7.101</ecNumber>
    </recommendedName>
</protein>
<dbReference type="InterPro" id="IPR037068">
    <property type="entry name" value="DNA_primase_core_N_sf"/>
</dbReference>
<keyword evidence="3 12" id="KW-0808">Transferase</keyword>
<dbReference type="InterPro" id="IPR002694">
    <property type="entry name" value="Znf_CHC2"/>
</dbReference>
<dbReference type="Pfam" id="PF08278">
    <property type="entry name" value="DnaG_DnaB_bind"/>
    <property type="match status" value="1"/>
</dbReference>
<dbReference type="RefSeq" id="WP_154456581.1">
    <property type="nucleotide sequence ID" value="NZ_VUMV01000001.1"/>
</dbReference>
<dbReference type="EMBL" id="VUMV01000001">
    <property type="protein sequence ID" value="MST80760.1"/>
    <property type="molecule type" value="Genomic_DNA"/>
</dbReference>
<dbReference type="SMART" id="SM00493">
    <property type="entry name" value="TOPRIM"/>
    <property type="match status" value="1"/>
</dbReference>
<reference evidence="16 17" key="1">
    <citation type="submission" date="2019-08" db="EMBL/GenBank/DDBJ databases">
        <title>In-depth cultivation of the pig gut microbiome towards novel bacterial diversity and tailored functional studies.</title>
        <authorList>
            <person name="Wylensek D."/>
            <person name="Hitch T.C.A."/>
            <person name="Clavel T."/>
        </authorList>
    </citation>
    <scope>NUCLEOTIDE SEQUENCE [LARGE SCALE GENOMIC DNA]</scope>
    <source>
        <strain evidence="16 17">Oil+RF-744-WCA-WT-13</strain>
    </source>
</reference>
<dbReference type="EC" id="2.7.7.101" evidence="12"/>
<dbReference type="GO" id="GO:0000428">
    <property type="term" value="C:DNA-directed RNA polymerase complex"/>
    <property type="evidence" value="ECO:0007669"/>
    <property type="project" value="UniProtKB-KW"/>
</dbReference>
<dbReference type="FunFam" id="3.90.980.10:FF:000001">
    <property type="entry name" value="DNA primase"/>
    <property type="match status" value="1"/>
</dbReference>
<dbReference type="Pfam" id="PF13155">
    <property type="entry name" value="Toprim_2"/>
    <property type="match status" value="1"/>
</dbReference>
<dbReference type="InterPro" id="IPR019475">
    <property type="entry name" value="DNA_primase_DnaB-bd"/>
</dbReference>
<dbReference type="Gene3D" id="3.90.980.10">
    <property type="entry name" value="DNA primase, catalytic core, N-terminal domain"/>
    <property type="match status" value="1"/>
</dbReference>
<dbReference type="InterPro" id="IPR013264">
    <property type="entry name" value="DNAG_N"/>
</dbReference>
<keyword evidence="10 12" id="KW-0238">DNA-binding</keyword>
<keyword evidence="2 12" id="KW-0639">Primosome</keyword>
<dbReference type="PROSITE" id="PS50880">
    <property type="entry name" value="TOPRIM"/>
    <property type="match status" value="1"/>
</dbReference>
<dbReference type="SMART" id="SM00400">
    <property type="entry name" value="ZnF_CHCC"/>
    <property type="match status" value="1"/>
</dbReference>
<dbReference type="HAMAP" id="MF_00974">
    <property type="entry name" value="DNA_primase_DnaG"/>
    <property type="match status" value="1"/>
</dbReference>